<dbReference type="InterPro" id="IPR033516">
    <property type="entry name" value="CARD8/ASC/NALP1_CARD"/>
</dbReference>
<dbReference type="InterPro" id="IPR004020">
    <property type="entry name" value="DAPIN"/>
</dbReference>
<keyword evidence="2" id="KW-0963">Cytoplasm</keyword>
<feature type="domain" description="Pyrin" evidence="8">
    <location>
        <begin position="1"/>
        <end position="90"/>
    </location>
</feature>
<evidence type="ECO:0000313" key="10">
    <source>
        <dbReference type="Proteomes" id="UP000694389"/>
    </source>
</evidence>
<dbReference type="PANTHER" id="PTHR46985:SF2">
    <property type="entry name" value="APOPTOSIS-ASSOCIATED SPECK-LIKE PROTEIN CONTAINING A CARD"/>
    <property type="match status" value="1"/>
</dbReference>
<dbReference type="PROSITE" id="PS50209">
    <property type="entry name" value="CARD"/>
    <property type="match status" value="1"/>
</dbReference>
<sequence length="201" mass="22547">MPPKTIKRLLADTLEDLSVEDLDKFRHQLVDRREEPRVRRGKVQGKNYLDITDVLVSTFTETGAVAVAVELLKQIDCHEDARRLGEETAEYLPKPGSCHTTGPSAGGAGVSNMADGVHFVDKHRVDLINRASNISPILDELLYRKVISAEIYDTIRALRTTQEKMRALLSGPLKASTACKDVFYKVLEENEPYLIDDLKKK</sequence>
<keyword evidence="5" id="KW-0395">Inflammatory response</keyword>
<dbReference type="OMA" id="CKPQAER"/>
<keyword evidence="10" id="KW-1185">Reference proteome</keyword>
<dbReference type="Gene3D" id="1.10.533.10">
    <property type="entry name" value="Death Domain, Fas"/>
    <property type="match status" value="2"/>
</dbReference>
<dbReference type="GeneID" id="127366635"/>
<dbReference type="CDD" id="cd08330">
    <property type="entry name" value="CARD_ASC_NALP1"/>
    <property type="match status" value="1"/>
</dbReference>
<dbReference type="AlphaFoldDB" id="A0A8P4KMA8"/>
<dbReference type="CTD" id="29108"/>
<dbReference type="PROSITE" id="PS50824">
    <property type="entry name" value="DAPIN"/>
    <property type="match status" value="1"/>
</dbReference>
<comment type="subcellular location">
    <subcellularLocation>
        <location evidence="1">Inflammasome</location>
    </subcellularLocation>
</comment>
<keyword evidence="4" id="KW-0391">Immunity</keyword>
<evidence type="ECO:0000256" key="4">
    <source>
        <dbReference type="ARBA" id="ARBA00022859"/>
    </source>
</evidence>
<proteinExistence type="predicted"/>
<accession>A0A8P4KMA8</accession>
<evidence type="ECO:0000313" key="9">
    <source>
        <dbReference type="Ensembl" id="ENSDLAP00005079745.1"/>
    </source>
</evidence>
<dbReference type="GO" id="GO:0045087">
    <property type="term" value="P:innate immune response"/>
    <property type="evidence" value="ECO:0007669"/>
    <property type="project" value="UniProtKB-KW"/>
</dbReference>
<dbReference type="SUPFAM" id="SSF47986">
    <property type="entry name" value="DEATH domain"/>
    <property type="match status" value="2"/>
</dbReference>
<dbReference type="GO" id="GO:0006954">
    <property type="term" value="P:inflammatory response"/>
    <property type="evidence" value="ECO:0007669"/>
    <property type="project" value="UniProtKB-KW"/>
</dbReference>
<evidence type="ECO:0000256" key="6">
    <source>
        <dbReference type="ARBA" id="ARBA00023233"/>
    </source>
</evidence>
<gene>
    <name evidence="9" type="primary">pycard</name>
</gene>
<feature type="domain" description="CARD" evidence="7">
    <location>
        <begin position="118"/>
        <end position="201"/>
    </location>
</feature>
<evidence type="ECO:0000259" key="7">
    <source>
        <dbReference type="PROSITE" id="PS50209"/>
    </source>
</evidence>
<dbReference type="InterPro" id="IPR051249">
    <property type="entry name" value="NLRP_Inflammasome"/>
</dbReference>
<evidence type="ECO:0000256" key="2">
    <source>
        <dbReference type="ARBA" id="ARBA00022490"/>
    </source>
</evidence>
<evidence type="ECO:0000256" key="5">
    <source>
        <dbReference type="ARBA" id="ARBA00023198"/>
    </source>
</evidence>
<dbReference type="Ensembl" id="ENSDLAT00005074325.1">
    <property type="protein sequence ID" value="ENSDLAP00005079745.1"/>
    <property type="gene ID" value="ENSDLAG00005028851.1"/>
</dbReference>
<evidence type="ECO:0000256" key="3">
    <source>
        <dbReference type="ARBA" id="ARBA00022588"/>
    </source>
</evidence>
<protein>
    <submittedName>
        <fullName evidence="9">PYD and CARD domain containing</fullName>
    </submittedName>
</protein>
<dbReference type="PANTHER" id="PTHR46985">
    <property type="entry name" value="NACHT, LRR AND PYD DOMAINS-CONTAINING PROTEIN 1"/>
    <property type="match status" value="1"/>
</dbReference>
<evidence type="ECO:0000256" key="1">
    <source>
        <dbReference type="ARBA" id="ARBA00004110"/>
    </source>
</evidence>
<dbReference type="GO" id="GO:0042981">
    <property type="term" value="P:regulation of apoptotic process"/>
    <property type="evidence" value="ECO:0007669"/>
    <property type="project" value="InterPro"/>
</dbReference>
<name>A0A8P4KMA8_DICLA</name>
<keyword evidence="3" id="KW-0399">Innate immunity</keyword>
<dbReference type="RefSeq" id="XP_051261730.1">
    <property type="nucleotide sequence ID" value="XM_051405770.1"/>
</dbReference>
<reference evidence="9" key="2">
    <citation type="submission" date="2025-09" db="UniProtKB">
        <authorList>
            <consortium name="Ensembl"/>
        </authorList>
    </citation>
    <scope>IDENTIFICATION</scope>
</reference>
<dbReference type="GeneTree" id="ENSGT00940000164898"/>
<keyword evidence="6" id="KW-1271">Inflammasome</keyword>
<organism evidence="9 10">
    <name type="scientific">Dicentrarchus labrax</name>
    <name type="common">European seabass</name>
    <name type="synonym">Morone labrax</name>
    <dbReference type="NCBI Taxonomy" id="13489"/>
    <lineage>
        <taxon>Eukaryota</taxon>
        <taxon>Metazoa</taxon>
        <taxon>Chordata</taxon>
        <taxon>Craniata</taxon>
        <taxon>Vertebrata</taxon>
        <taxon>Euteleostomi</taxon>
        <taxon>Actinopterygii</taxon>
        <taxon>Neopterygii</taxon>
        <taxon>Teleostei</taxon>
        <taxon>Neoteleostei</taxon>
        <taxon>Acanthomorphata</taxon>
        <taxon>Eupercaria</taxon>
        <taxon>Moronidae</taxon>
        <taxon>Dicentrarchus</taxon>
    </lineage>
</organism>
<dbReference type="SMART" id="SM01289">
    <property type="entry name" value="PYRIN"/>
    <property type="match status" value="1"/>
</dbReference>
<evidence type="ECO:0000259" key="8">
    <source>
        <dbReference type="PROSITE" id="PS50824"/>
    </source>
</evidence>
<dbReference type="GO" id="GO:0061702">
    <property type="term" value="C:canonical inflammasome complex"/>
    <property type="evidence" value="ECO:0007669"/>
    <property type="project" value="UniProtKB-SubCell"/>
</dbReference>
<dbReference type="Pfam" id="PF02758">
    <property type="entry name" value="PYRIN"/>
    <property type="match status" value="1"/>
</dbReference>
<dbReference type="Proteomes" id="UP000694389">
    <property type="component" value="Unassembled WGS sequence"/>
</dbReference>
<dbReference type="InterPro" id="IPR001315">
    <property type="entry name" value="CARD"/>
</dbReference>
<dbReference type="FunFam" id="1.10.533.10:FF:000013">
    <property type="entry name" value="Apoptosis-associated speck-like protein containing a CARD"/>
    <property type="match status" value="1"/>
</dbReference>
<dbReference type="InterPro" id="IPR011029">
    <property type="entry name" value="DEATH-like_dom_sf"/>
</dbReference>
<dbReference type="Pfam" id="PF00619">
    <property type="entry name" value="CARD"/>
    <property type="match status" value="1"/>
</dbReference>
<reference evidence="9" key="1">
    <citation type="submission" date="2025-08" db="UniProtKB">
        <authorList>
            <consortium name="Ensembl"/>
        </authorList>
    </citation>
    <scope>IDENTIFICATION</scope>
</reference>